<name>A0A422N3Z5_TRYRA</name>
<sequence length="1429" mass="155664">MDAFLSSAREADALQSVDFDALQGAIAAAHTLEEGREMLAALMDAYYAADRMHAVYRRAIMRAIGFCLRQAGPPLDNGDGGHRWQLTADDYILLALFFNELSTVDDTQLFSLFTEAVTLLFQQTVPLVYGFGGCYSVVEASTAESLCSELQTLRVVMAKRLTTPPTEPPSHVDGSTGMQLGILDCLRALLLSLTQAASMPASTEGAVAELPESDKEAVLLAVRQAVEGILSPLTTAVETLRSSVGAGSGEKAPASIRMQAGTTVSPLVLASALRVLEELFWRCASHETPHDSCAQPDAETPLLAAGRFAVARVLSALQQYLVVLQKQSMESAAGSVDRGAFAADALRTTGVQWAVRRLLSVVRLQLRLFPAMEHAVGAALNAFGEVMEVEDPLQLMLVRRECEQVLQNNGDDDTKAAAWRAAWEVAEAPSSEACSSRLRECEQILEAPREETTANDAAADTDLGDMDDATLLQGGAGGKEALLQSTVGPVSVNALVDIVLLSVRHMDIMTEQAIQALHTQGLERMQYDAAKRAQREEILRQRRIEQQGVEGIPVGRLLEHLKESTALYAKGTHLLESESALAMVLREAFFSLLDVYDAFSEETESRLLEAQALIARALAQLPLSMIDAAVDAVCVRLRREFLRCARERTAAPLRTLAYQLVMQVLFTFYSALAPVRERGNSAFAFLGATNTGAEAELQLQGSPLELRSHAAFTIDADNPVEWLQSTTQDAVAGGGGGGGLSSRKHPRDEEETPHANDNADGEGGANMSIFFCEDTTQSPCMYSYVLCRVMELATEARLPALLLDVLLQCPCITRYVWHYIHKQYCLSTEKERCLLGMWLLKSLALKRAVCRRYAVNSLLHLAAARNEYPRRLAVTKLGELLSAHGTDGRRVIDKNAETLLVCYAKRQMAAIPVTKLPPLAASVGPMSNSVAKMEGASTNDDEGGAAALREREIRKLADSLDRHLGPFLMLCARQPKEIFPVLLTVFKECDERQNEVMMRLLVEHVDVGRMCQRLFRTDAMSFMSNVMPYLRRHSGDATVLVQKILWAICAELRTMGQAAESSASQLEQTALALLGHARVMYDSSEIPQLYRSAAGAGDAGDAATALHDVRFVAPFLGLTSAEELRHTYLRSLLHFVQLQLKLQLQQQQQCASATGMNADAEVMRMSSEELEAFIRDVVREVLVRSPVPFSDGVSRGLSRTELLVYLHRASHESHAADSQTAAGKHSISSSSAGRGESRGILGAASSSATAIEGAAGTRQAAEDLPISPLTTKKVIGVLLKLTRSFDGSTTEFLYGPEEIKSAVRQLMQHVGGGNSSSGSGTSSVPSQLMVTLILACKLHAQRPHADLVRFVHQAVLLPLAKDATWEKDIILWRGVLLFAEEHYRECSNFLVNLPEKVLIQALRSQPQLCEYFREEHGNNASFGHILGSL</sequence>
<evidence type="ECO:0000313" key="2">
    <source>
        <dbReference type="EMBL" id="RNF00197.1"/>
    </source>
</evidence>
<dbReference type="PANTHER" id="PTHR15245:SF20">
    <property type="entry name" value="SYMPLEKIN"/>
    <property type="match status" value="1"/>
</dbReference>
<comment type="caution">
    <text evidence="2">The sequence shown here is derived from an EMBL/GenBank/DDBJ whole genome shotgun (WGS) entry which is preliminary data.</text>
</comment>
<dbReference type="GO" id="GO:0005847">
    <property type="term" value="C:mRNA cleavage and polyadenylation specificity factor complex"/>
    <property type="evidence" value="ECO:0007669"/>
    <property type="project" value="TreeGrafter"/>
</dbReference>
<gene>
    <name evidence="2" type="ORF">TraAM80_07753</name>
</gene>
<dbReference type="RefSeq" id="XP_029235627.1">
    <property type="nucleotide sequence ID" value="XM_029384532.1"/>
</dbReference>
<evidence type="ECO:0000256" key="1">
    <source>
        <dbReference type="SAM" id="MobiDB-lite"/>
    </source>
</evidence>
<protein>
    <recommendedName>
        <fullName evidence="4">Symplekin C-terminal domain-containing protein</fullName>
    </recommendedName>
</protein>
<dbReference type="InterPro" id="IPR021850">
    <property type="entry name" value="Symplekin/Pta1"/>
</dbReference>
<reference evidence="2 3" key="1">
    <citation type="journal article" date="2018" name="BMC Genomics">
        <title>Genomic comparison of Trypanosoma conorhini and Trypanosoma rangeli to Trypanosoma cruzi strains of high and low virulence.</title>
        <authorList>
            <person name="Bradwell K.R."/>
            <person name="Koparde V.N."/>
            <person name="Matveyev A.V."/>
            <person name="Serrano M.G."/>
            <person name="Alves J.M."/>
            <person name="Parikh H."/>
            <person name="Huang B."/>
            <person name="Lee V."/>
            <person name="Espinosa-Alvarez O."/>
            <person name="Ortiz P.A."/>
            <person name="Costa-Martins A.G."/>
            <person name="Teixeira M.M."/>
            <person name="Buck G.A."/>
        </authorList>
    </citation>
    <scope>NUCLEOTIDE SEQUENCE [LARGE SCALE GENOMIC DNA]</scope>
    <source>
        <strain evidence="2 3">AM80</strain>
    </source>
</reference>
<evidence type="ECO:0000313" key="3">
    <source>
        <dbReference type="Proteomes" id="UP000283634"/>
    </source>
</evidence>
<dbReference type="EMBL" id="MKGL01000339">
    <property type="protein sequence ID" value="RNF00197.1"/>
    <property type="molecule type" value="Genomic_DNA"/>
</dbReference>
<feature type="region of interest" description="Disordered" evidence="1">
    <location>
        <begin position="1214"/>
        <end position="1239"/>
    </location>
</feature>
<feature type="compositionally biased region" description="Low complexity" evidence="1">
    <location>
        <begin position="1226"/>
        <end position="1239"/>
    </location>
</feature>
<dbReference type="Proteomes" id="UP000283634">
    <property type="component" value="Unassembled WGS sequence"/>
</dbReference>
<feature type="region of interest" description="Disordered" evidence="1">
    <location>
        <begin position="731"/>
        <end position="762"/>
    </location>
</feature>
<dbReference type="OMA" id="RTCAVNI"/>
<evidence type="ECO:0008006" key="4">
    <source>
        <dbReference type="Google" id="ProtNLM"/>
    </source>
</evidence>
<dbReference type="GeneID" id="40331686"/>
<proteinExistence type="predicted"/>
<dbReference type="OrthoDB" id="247929at2759"/>
<organism evidence="2 3">
    <name type="scientific">Trypanosoma rangeli</name>
    <dbReference type="NCBI Taxonomy" id="5698"/>
    <lineage>
        <taxon>Eukaryota</taxon>
        <taxon>Discoba</taxon>
        <taxon>Euglenozoa</taxon>
        <taxon>Kinetoplastea</taxon>
        <taxon>Metakinetoplastina</taxon>
        <taxon>Trypanosomatida</taxon>
        <taxon>Trypanosomatidae</taxon>
        <taxon>Trypanosoma</taxon>
        <taxon>Herpetosoma</taxon>
    </lineage>
</organism>
<accession>A0A422N3Z5</accession>
<dbReference type="VEuPathDB" id="TriTrypDB:TRSC58_05088"/>
<keyword evidence="3" id="KW-1185">Reference proteome</keyword>
<dbReference type="VEuPathDB" id="TriTrypDB:TRSC58_04787"/>
<dbReference type="PANTHER" id="PTHR15245">
    <property type="entry name" value="SYMPLEKIN-RELATED"/>
    <property type="match status" value="1"/>
</dbReference>